<organism evidence="1">
    <name type="scientific">uncultured Desulfobacterium sp</name>
    <dbReference type="NCBI Taxonomy" id="201089"/>
    <lineage>
        <taxon>Bacteria</taxon>
        <taxon>Pseudomonadati</taxon>
        <taxon>Thermodesulfobacteriota</taxon>
        <taxon>Desulfobacteria</taxon>
        <taxon>Desulfobacterales</taxon>
        <taxon>Desulfobacteriaceae</taxon>
        <taxon>Desulfobacterium</taxon>
        <taxon>environmental samples</taxon>
    </lineage>
</organism>
<proteinExistence type="predicted"/>
<dbReference type="AlphaFoldDB" id="A0A445MQY7"/>
<reference evidence="1" key="1">
    <citation type="submission" date="2018-01" db="EMBL/GenBank/DDBJ databases">
        <authorList>
            <person name="Regsiter A."/>
            <person name="William W."/>
        </authorList>
    </citation>
    <scope>NUCLEOTIDE SEQUENCE</scope>
    <source>
        <strain evidence="1">TRIP AH-1</strain>
    </source>
</reference>
<evidence type="ECO:0000313" key="1">
    <source>
        <dbReference type="EMBL" id="SPD71873.1"/>
    </source>
</evidence>
<accession>A0A445MQY7</accession>
<protein>
    <submittedName>
        <fullName evidence="1">Uncharacterized protein</fullName>
    </submittedName>
</protein>
<sequence>MDKRLLRNENIRPLWNGSDIQKVISQLAVQATNHYRHFERHHEKTNAKIR</sequence>
<name>A0A445MQY7_9BACT</name>
<gene>
    <name evidence="1" type="ORF">PITCH_A1080005</name>
</gene>
<dbReference type="EMBL" id="OJIN01000011">
    <property type="protein sequence ID" value="SPD71873.1"/>
    <property type="molecule type" value="Genomic_DNA"/>
</dbReference>